<accession>A0ABN0WYK1</accession>
<evidence type="ECO:0008006" key="4">
    <source>
        <dbReference type="Google" id="ProtNLM"/>
    </source>
</evidence>
<dbReference type="InterPro" id="IPR027417">
    <property type="entry name" value="P-loop_NTPase"/>
</dbReference>
<reference evidence="2 3" key="1">
    <citation type="journal article" date="2019" name="Int. J. Syst. Evol. Microbiol.">
        <title>The Global Catalogue of Microorganisms (GCM) 10K type strain sequencing project: providing services to taxonomists for standard genome sequencing and annotation.</title>
        <authorList>
            <consortium name="The Broad Institute Genomics Platform"/>
            <consortium name="The Broad Institute Genome Sequencing Center for Infectious Disease"/>
            <person name="Wu L."/>
            <person name="Ma J."/>
        </authorList>
    </citation>
    <scope>NUCLEOTIDE SEQUENCE [LARGE SCALE GENOMIC DNA]</scope>
    <source>
        <strain evidence="2 3">JCM 3146</strain>
    </source>
</reference>
<dbReference type="SUPFAM" id="SSF52540">
    <property type="entry name" value="P-loop containing nucleoside triphosphate hydrolases"/>
    <property type="match status" value="1"/>
</dbReference>
<proteinExistence type="predicted"/>
<name>A0ABN0WYK1_9ACTN</name>
<comment type="caution">
    <text evidence="2">The sequence shown here is derived from an EMBL/GenBank/DDBJ whole genome shotgun (WGS) entry which is preliminary data.</text>
</comment>
<feature type="region of interest" description="Disordered" evidence="1">
    <location>
        <begin position="183"/>
        <end position="227"/>
    </location>
</feature>
<sequence>MAVRSPVSDVRDLTALLRTAPARAGRTRVIAIDGRSGSGKSTLAALLHRDSGAPVVSLEDLYGGWDGLEHGVDLLVSEVLLPLAAGRVAYVPRYDWVNACWRTPAELPPPATLIVEGVGAGARRAAGHASVLVWLEVEERTRRRRALDRDGDVYAPHWERWAAQEAALLARERTWERADIILRTEDGAVPEPDADGPDGGGPDGGGPDGGGPDGGEADGERRVSGSG</sequence>
<feature type="compositionally biased region" description="Basic and acidic residues" evidence="1">
    <location>
        <begin position="218"/>
        <end position="227"/>
    </location>
</feature>
<dbReference type="Proteomes" id="UP001501822">
    <property type="component" value="Unassembled WGS sequence"/>
</dbReference>
<organism evidence="2 3">
    <name type="scientific">Actinoallomurus spadix</name>
    <dbReference type="NCBI Taxonomy" id="79912"/>
    <lineage>
        <taxon>Bacteria</taxon>
        <taxon>Bacillati</taxon>
        <taxon>Actinomycetota</taxon>
        <taxon>Actinomycetes</taxon>
        <taxon>Streptosporangiales</taxon>
        <taxon>Thermomonosporaceae</taxon>
        <taxon>Actinoallomurus</taxon>
    </lineage>
</organism>
<protein>
    <recommendedName>
        <fullName evidence="4">Uridine kinase</fullName>
    </recommendedName>
</protein>
<gene>
    <name evidence="2" type="ORF">GCM10010151_45290</name>
</gene>
<evidence type="ECO:0000313" key="3">
    <source>
        <dbReference type="Proteomes" id="UP001501822"/>
    </source>
</evidence>
<evidence type="ECO:0000256" key="1">
    <source>
        <dbReference type="SAM" id="MobiDB-lite"/>
    </source>
</evidence>
<evidence type="ECO:0000313" key="2">
    <source>
        <dbReference type="EMBL" id="GAA0350523.1"/>
    </source>
</evidence>
<dbReference type="RefSeq" id="WP_252807776.1">
    <property type="nucleotide sequence ID" value="NZ_BAAABM010000041.1"/>
</dbReference>
<dbReference type="Gene3D" id="3.40.50.300">
    <property type="entry name" value="P-loop containing nucleotide triphosphate hydrolases"/>
    <property type="match status" value="1"/>
</dbReference>
<keyword evidence="3" id="KW-1185">Reference proteome</keyword>
<feature type="compositionally biased region" description="Gly residues" evidence="1">
    <location>
        <begin position="197"/>
        <end position="214"/>
    </location>
</feature>
<dbReference type="EMBL" id="BAAABM010000041">
    <property type="protein sequence ID" value="GAA0350523.1"/>
    <property type="molecule type" value="Genomic_DNA"/>
</dbReference>